<gene>
    <name evidence="2" type="ORF">BKA14_001737</name>
</gene>
<organism evidence="2 3">
    <name type="scientific">Paractinoplanes abujensis</name>
    <dbReference type="NCBI Taxonomy" id="882441"/>
    <lineage>
        <taxon>Bacteria</taxon>
        <taxon>Bacillati</taxon>
        <taxon>Actinomycetota</taxon>
        <taxon>Actinomycetes</taxon>
        <taxon>Micromonosporales</taxon>
        <taxon>Micromonosporaceae</taxon>
        <taxon>Paractinoplanes</taxon>
    </lineage>
</organism>
<feature type="region of interest" description="Disordered" evidence="1">
    <location>
        <begin position="1"/>
        <end position="37"/>
    </location>
</feature>
<dbReference type="Proteomes" id="UP000542742">
    <property type="component" value="Unassembled WGS sequence"/>
</dbReference>
<evidence type="ECO:0000313" key="2">
    <source>
        <dbReference type="EMBL" id="MBB4691589.1"/>
    </source>
</evidence>
<keyword evidence="3" id="KW-1185">Reference proteome</keyword>
<evidence type="ECO:0000256" key="1">
    <source>
        <dbReference type="SAM" id="MobiDB-lite"/>
    </source>
</evidence>
<comment type="caution">
    <text evidence="2">The sequence shown here is derived from an EMBL/GenBank/DDBJ whole genome shotgun (WGS) entry which is preliminary data.</text>
</comment>
<reference evidence="2 3" key="1">
    <citation type="submission" date="2020-08" db="EMBL/GenBank/DDBJ databases">
        <title>Sequencing the genomes of 1000 actinobacteria strains.</title>
        <authorList>
            <person name="Klenk H.-P."/>
        </authorList>
    </citation>
    <scope>NUCLEOTIDE SEQUENCE [LARGE SCALE GENOMIC DNA]</scope>
    <source>
        <strain evidence="2 3">DSM 45518</strain>
    </source>
</reference>
<protein>
    <submittedName>
        <fullName evidence="2">Uncharacterized protein</fullName>
    </submittedName>
</protein>
<dbReference type="EMBL" id="JACHMF010000001">
    <property type="protein sequence ID" value="MBB4691589.1"/>
    <property type="molecule type" value="Genomic_DNA"/>
</dbReference>
<accession>A0A7W7CN14</accession>
<name>A0A7W7CN14_9ACTN</name>
<proteinExistence type="predicted"/>
<evidence type="ECO:0000313" key="3">
    <source>
        <dbReference type="Proteomes" id="UP000542742"/>
    </source>
</evidence>
<sequence>MANGTGAYPRQEASFPCTTSERAGIREDPGPLPCDVP</sequence>
<dbReference type="AlphaFoldDB" id="A0A7W7CN14"/>